<comment type="catalytic activity">
    <reaction evidence="6">
        <text>2 a quinone + NADH + H(+) = 2 a 1,4-benzosemiquinone + NAD(+)</text>
        <dbReference type="Rhea" id="RHEA:65952"/>
        <dbReference type="ChEBI" id="CHEBI:15378"/>
        <dbReference type="ChEBI" id="CHEBI:57540"/>
        <dbReference type="ChEBI" id="CHEBI:57945"/>
        <dbReference type="ChEBI" id="CHEBI:132124"/>
        <dbReference type="ChEBI" id="CHEBI:134225"/>
    </reaction>
</comment>
<proteinExistence type="inferred from homology"/>
<dbReference type="Pfam" id="PF02525">
    <property type="entry name" value="Flavodoxin_2"/>
    <property type="match status" value="1"/>
</dbReference>
<dbReference type="GO" id="GO:0016652">
    <property type="term" value="F:oxidoreductase activity, acting on NAD(P)H as acceptor"/>
    <property type="evidence" value="ECO:0007669"/>
    <property type="project" value="UniProtKB-UniRule"/>
</dbReference>
<name>A0A2Z5Y197_9ENTE</name>
<dbReference type="EC" id="1.6.5.-" evidence="6"/>
<feature type="domain" description="Flavodoxin-like fold" evidence="7">
    <location>
        <begin position="3"/>
        <end position="198"/>
    </location>
</feature>
<dbReference type="AlphaFoldDB" id="A0A2Z5Y197"/>
<sequence>MSNLLVVKAHPLEKENSRSMKVLDRFITSYQAKNPKDTLNIVDLYKENIPEIDEEILLAWNQLGNGKDFAQLTESQQAKLLLFNQSTEQFIAANKIVIVNALWNLTIPTRLKAWIDTICVAGKTFRYTENGPEALTRGKKALHIQSSGSIYEGKDFASLYLEQILTFIGIHNYEQLLIEGIDQTPEREEELMNKAFDAAELLGTTF</sequence>
<protein>
    <recommendedName>
        <fullName evidence="6">FMN dependent NADH:quinone oxidoreductase</fullName>
        <ecNumber evidence="6">1.6.5.-</ecNumber>
    </recommendedName>
    <alternativeName>
        <fullName evidence="6">Azo-dye reductase</fullName>
    </alternativeName>
    <alternativeName>
        <fullName evidence="6">FMN-dependent NADH-azo compound oxidoreductase</fullName>
    </alternativeName>
    <alternativeName>
        <fullName evidence="6">FMN-dependent NADH-azoreductase</fullName>
        <ecNumber evidence="6">1.7.1.17</ecNumber>
    </alternativeName>
</protein>
<evidence type="ECO:0000256" key="2">
    <source>
        <dbReference type="ARBA" id="ARBA00022643"/>
    </source>
</evidence>
<dbReference type="GO" id="GO:0016655">
    <property type="term" value="F:oxidoreductase activity, acting on NAD(P)H, quinone or similar compound as acceptor"/>
    <property type="evidence" value="ECO:0007669"/>
    <property type="project" value="InterPro"/>
</dbReference>
<dbReference type="Proteomes" id="UP000269226">
    <property type="component" value="Chromosome"/>
</dbReference>
<reference evidence="8 9" key="1">
    <citation type="submission" date="2018-01" db="EMBL/GenBank/DDBJ databases">
        <title>Whole genome sequence of Melissococcus plutonius DAT561.</title>
        <authorList>
            <person name="Okumura K."/>
            <person name="Takamatsu D."/>
            <person name="Okura M."/>
        </authorList>
    </citation>
    <scope>NUCLEOTIDE SEQUENCE [LARGE SCALE GENOMIC DNA]</scope>
    <source>
        <strain evidence="8 9">DAT561</strain>
    </source>
</reference>
<comment type="function">
    <text evidence="6">Also exhibits azoreductase activity. Catalyzes the reductive cleavage of the azo bond in aromatic azo compounds to the corresponding amines.</text>
</comment>
<evidence type="ECO:0000313" key="8">
    <source>
        <dbReference type="EMBL" id="BBC60627.1"/>
    </source>
</evidence>
<dbReference type="GeneID" id="57043049"/>
<evidence type="ECO:0000256" key="1">
    <source>
        <dbReference type="ARBA" id="ARBA00022630"/>
    </source>
</evidence>
<gene>
    <name evidence="6" type="primary">azoR</name>
    <name evidence="8" type="ORF">DAT561_0490</name>
</gene>
<organism evidence="8 9">
    <name type="scientific">Melissococcus plutonius</name>
    <dbReference type="NCBI Taxonomy" id="33970"/>
    <lineage>
        <taxon>Bacteria</taxon>
        <taxon>Bacillati</taxon>
        <taxon>Bacillota</taxon>
        <taxon>Bacilli</taxon>
        <taxon>Lactobacillales</taxon>
        <taxon>Enterococcaceae</taxon>
        <taxon>Melissococcus</taxon>
    </lineage>
</organism>
<evidence type="ECO:0000259" key="7">
    <source>
        <dbReference type="Pfam" id="PF02525"/>
    </source>
</evidence>
<dbReference type="RefSeq" id="WP_015694660.1">
    <property type="nucleotide sequence ID" value="NZ_AP018492.1"/>
</dbReference>
<dbReference type="SUPFAM" id="SSF52218">
    <property type="entry name" value="Flavoproteins"/>
    <property type="match status" value="1"/>
</dbReference>
<evidence type="ECO:0000256" key="4">
    <source>
        <dbReference type="ARBA" id="ARBA00023027"/>
    </source>
</evidence>
<keyword evidence="4 6" id="KW-0520">NAD</keyword>
<dbReference type="EMBL" id="AP018492">
    <property type="protein sequence ID" value="BBC60627.1"/>
    <property type="molecule type" value="Genomic_DNA"/>
</dbReference>
<evidence type="ECO:0000256" key="6">
    <source>
        <dbReference type="HAMAP-Rule" id="MF_01216"/>
    </source>
</evidence>
<accession>A0A2Z5Y197</accession>
<comment type="caution">
    <text evidence="6">Lacks conserved residue(s) required for the propagation of feature annotation.</text>
</comment>
<keyword evidence="2 6" id="KW-0288">FMN</keyword>
<dbReference type="PANTHER" id="PTHR43741:SF7">
    <property type="entry name" value="FMN-DEPENDENT NADH:QUINONE OXIDOREDUCTASE"/>
    <property type="match status" value="1"/>
</dbReference>
<comment type="function">
    <text evidence="6">Quinone reductase that provides resistance to thiol-specific stress caused by electrophilic quinones.</text>
</comment>
<dbReference type="InterPro" id="IPR003680">
    <property type="entry name" value="Flavodoxin_fold"/>
</dbReference>
<dbReference type="Gene3D" id="3.40.50.360">
    <property type="match status" value="1"/>
</dbReference>
<dbReference type="InterPro" id="IPR023048">
    <property type="entry name" value="NADH:quinone_OxRdtase_FMN_depd"/>
</dbReference>
<evidence type="ECO:0000256" key="3">
    <source>
        <dbReference type="ARBA" id="ARBA00023002"/>
    </source>
</evidence>
<dbReference type="GO" id="GO:0009055">
    <property type="term" value="F:electron transfer activity"/>
    <property type="evidence" value="ECO:0007669"/>
    <property type="project" value="UniProtKB-UniRule"/>
</dbReference>
<dbReference type="InterPro" id="IPR050104">
    <property type="entry name" value="FMN-dep_NADH:Q_OxRdtase_AzoR1"/>
</dbReference>
<dbReference type="EC" id="1.7.1.17" evidence="6"/>
<comment type="similarity">
    <text evidence="6">Belongs to the azoreductase type 1 family.</text>
</comment>
<dbReference type="HAMAP" id="MF_01216">
    <property type="entry name" value="Azoreductase_type1"/>
    <property type="match status" value="1"/>
</dbReference>
<comment type="subunit">
    <text evidence="6">Homodimer.</text>
</comment>
<dbReference type="GO" id="GO:0010181">
    <property type="term" value="F:FMN binding"/>
    <property type="evidence" value="ECO:0007669"/>
    <property type="project" value="UniProtKB-UniRule"/>
</dbReference>
<evidence type="ECO:0000313" key="9">
    <source>
        <dbReference type="Proteomes" id="UP000269226"/>
    </source>
</evidence>
<feature type="binding site" evidence="6">
    <location>
        <begin position="17"/>
        <end position="19"/>
    </location>
    <ligand>
        <name>FMN</name>
        <dbReference type="ChEBI" id="CHEBI:58210"/>
    </ligand>
</feature>
<keyword evidence="1 6" id="KW-0285">Flavoprotein</keyword>
<comment type="cofactor">
    <cofactor evidence="6">
        <name>FMN</name>
        <dbReference type="ChEBI" id="CHEBI:58210"/>
    </cofactor>
    <text evidence="6">Binds 1 FMN per subunit.</text>
</comment>
<evidence type="ECO:0000256" key="5">
    <source>
        <dbReference type="ARBA" id="ARBA00048542"/>
    </source>
</evidence>
<keyword evidence="3 6" id="KW-0560">Oxidoreductase</keyword>
<comment type="catalytic activity">
    <reaction evidence="5">
        <text>N,N-dimethyl-1,4-phenylenediamine + anthranilate + 2 NAD(+) = 2-(4-dimethylaminophenyl)diazenylbenzoate + 2 NADH + 2 H(+)</text>
        <dbReference type="Rhea" id="RHEA:55872"/>
        <dbReference type="ChEBI" id="CHEBI:15378"/>
        <dbReference type="ChEBI" id="CHEBI:15783"/>
        <dbReference type="ChEBI" id="CHEBI:16567"/>
        <dbReference type="ChEBI" id="CHEBI:57540"/>
        <dbReference type="ChEBI" id="CHEBI:57945"/>
        <dbReference type="ChEBI" id="CHEBI:71579"/>
        <dbReference type="EC" id="1.7.1.17"/>
    </reaction>
    <physiologicalReaction direction="right-to-left" evidence="5">
        <dbReference type="Rhea" id="RHEA:55874"/>
    </physiologicalReaction>
</comment>
<dbReference type="PANTHER" id="PTHR43741">
    <property type="entry name" value="FMN-DEPENDENT NADH-AZOREDUCTASE 1"/>
    <property type="match status" value="1"/>
</dbReference>
<dbReference type="InterPro" id="IPR029039">
    <property type="entry name" value="Flavoprotein-like_sf"/>
</dbReference>